<dbReference type="PANTHER" id="PTHR11070:SF3">
    <property type="entry name" value="DNA 3'-5' HELICASE"/>
    <property type="match status" value="1"/>
</dbReference>
<comment type="caution">
    <text evidence="14">The sequence shown here is derived from an EMBL/GenBank/DDBJ whole genome shotgun (WGS) entry which is preliminary data.</text>
</comment>
<evidence type="ECO:0000256" key="5">
    <source>
        <dbReference type="ARBA" id="ARBA00022840"/>
    </source>
</evidence>
<keyword evidence="14" id="KW-0614">Plasmid</keyword>
<evidence type="ECO:0000256" key="3">
    <source>
        <dbReference type="ARBA" id="ARBA00022801"/>
    </source>
</evidence>
<evidence type="ECO:0000256" key="9">
    <source>
        <dbReference type="ARBA" id="ARBA00048988"/>
    </source>
</evidence>
<evidence type="ECO:0000256" key="11">
    <source>
        <dbReference type="SAM" id="MobiDB-lite"/>
    </source>
</evidence>
<dbReference type="InterPro" id="IPR013986">
    <property type="entry name" value="DExx_box_DNA_helicase_dom_sf"/>
</dbReference>
<keyword evidence="6" id="KW-0413">Isomerase</keyword>
<dbReference type="AlphaFoldDB" id="A0A5M8I8B0"/>
<geneLocation type="plasmid" evidence="14">
    <name>pl1</name>
</geneLocation>
<protein>
    <recommendedName>
        <fullName evidence="8">DNA 3'-5' helicase</fullName>
        <ecNumber evidence="8">5.6.2.4</ecNumber>
    </recommendedName>
</protein>
<dbReference type="InterPro" id="IPR014016">
    <property type="entry name" value="UvrD-like_ATP-bd"/>
</dbReference>
<gene>
    <name evidence="14" type="ORF">FP507_10715</name>
</gene>
<dbReference type="GO" id="GO:0005829">
    <property type="term" value="C:cytosol"/>
    <property type="evidence" value="ECO:0007669"/>
    <property type="project" value="TreeGrafter"/>
</dbReference>
<dbReference type="EC" id="5.6.2.4" evidence="8"/>
<dbReference type="PROSITE" id="PS51217">
    <property type="entry name" value="UVRD_HELICASE_CTER"/>
    <property type="match status" value="1"/>
</dbReference>
<evidence type="ECO:0000256" key="8">
    <source>
        <dbReference type="ARBA" id="ARBA00034808"/>
    </source>
</evidence>
<keyword evidence="2 10" id="KW-0547">Nucleotide-binding</keyword>
<evidence type="ECO:0000313" key="14">
    <source>
        <dbReference type="EMBL" id="KAA6230485.1"/>
    </source>
</evidence>
<dbReference type="Pfam" id="PF00580">
    <property type="entry name" value="UvrD-helicase"/>
    <property type="match status" value="1"/>
</dbReference>
<name>A0A5M8I8B0_CHLPH</name>
<dbReference type="SUPFAM" id="SSF52540">
    <property type="entry name" value="P-loop containing nucleoside triphosphate hydrolases"/>
    <property type="match status" value="1"/>
</dbReference>
<feature type="binding site" evidence="10">
    <location>
        <begin position="26"/>
        <end position="33"/>
    </location>
    <ligand>
        <name>ATP</name>
        <dbReference type="ChEBI" id="CHEBI:30616"/>
    </ligand>
</feature>
<dbReference type="InterPro" id="IPR027417">
    <property type="entry name" value="P-loop_NTPase"/>
</dbReference>
<accession>A0A5M8I8B0</accession>
<evidence type="ECO:0000259" key="12">
    <source>
        <dbReference type="PROSITE" id="PS51198"/>
    </source>
</evidence>
<feature type="domain" description="UvrD-like helicase ATP-binding" evidence="12">
    <location>
        <begin position="5"/>
        <end position="284"/>
    </location>
</feature>
<keyword evidence="4 10" id="KW-0347">Helicase</keyword>
<proteinExistence type="inferred from homology"/>
<dbReference type="PROSITE" id="PS51198">
    <property type="entry name" value="UVRD_HELICASE_ATP_BIND"/>
    <property type="match status" value="1"/>
</dbReference>
<reference evidence="14" key="1">
    <citation type="submission" date="2019-07" db="EMBL/GenBank/DDBJ databases">
        <title>Draft genome Sequence of Chlorobium phaeovibrioides sp. strain PhvTcv-s14, from the Phylum Chlorobi.</title>
        <authorList>
            <person name="Babenko V."/>
            <person name="Boldyreva D."/>
            <person name="Kanygina A."/>
            <person name="Selezneva O."/>
            <person name="Akopiyan T."/>
            <person name="Lunina O."/>
        </authorList>
    </citation>
    <scope>NUCLEOTIDE SEQUENCE [LARGE SCALE GENOMIC DNA]</scope>
    <source>
        <strain evidence="14">GrTcv12</strain>
        <plasmid evidence="14">pl1</plasmid>
    </source>
</reference>
<dbReference type="Pfam" id="PF13361">
    <property type="entry name" value="UvrD_C"/>
    <property type="match status" value="1"/>
</dbReference>
<dbReference type="Proteomes" id="UP000327458">
    <property type="component" value="Plasmid pl1"/>
</dbReference>
<dbReference type="Gene3D" id="1.10.486.10">
    <property type="entry name" value="PCRA, domain 4"/>
    <property type="match status" value="1"/>
</dbReference>
<dbReference type="RefSeq" id="WP_151418937.1">
    <property type="nucleotide sequence ID" value="NZ_CM018433.1"/>
</dbReference>
<sequence>MSSQFVSNRQQRAAIEWRGGHALVMAGAGTGKTFTIIERTKGLIAEGVEPKRIALLTFTRRAANEMRSRIGTKHEGLFAGTFHSWAIMQMHSRKDLPVRPEQWTIIDRDDQLQLIRRIKAQLTPKGEARRFPTPGEVLNYTGYARSTLVTIEAYLDKFMNLEGEQRSFVIKASKQYRQHKQARRYMDYDDILEVIAAAMTENPALAHSIASRYDEVLIDEGQDLNPLQWRIIDSMVPDTRIFMVGDDGQSIYAFRGADFESIHSFTKRIPDSKVLKLEENYRSRQAILDLANWVLDQSPLQYQKRLRGTRGRGERPILHHFNNAFDEADWITNTILESHGEGEKFSSNKILMRTMSAAKEIEASLVSKNIPYIVIGGQSLFALAHTKDLLAAVRATVNPLDELAWMRYLTLFEGIGEVTADRIIEKLLKSQSVQEAKQIVQEALDKRAAEVLAPIIAISRHRTEPGEALRSALRAMKGIFKHNYREDWSKRRPDLDLMVSLAERRPDVVDFIETYTLDPIHGTQVQGQSEDKVTLITIHSAKGLEGKRVFIPQAQYGMYPFVRSMGSDAEIEEERRVLYVALTRAQDELMLSNGGFGFAGFQTTGEADFFLERVPKKLLNHEGQAAPSQRGPIAPNDLAGWG</sequence>
<feature type="region of interest" description="Disordered" evidence="11">
    <location>
        <begin position="621"/>
        <end position="642"/>
    </location>
</feature>
<dbReference type="CDD" id="cd17932">
    <property type="entry name" value="DEXQc_UvrD"/>
    <property type="match status" value="1"/>
</dbReference>
<feature type="domain" description="UvrD-like helicase C-terminal" evidence="13">
    <location>
        <begin position="285"/>
        <end position="543"/>
    </location>
</feature>
<keyword evidence="5 10" id="KW-0067">ATP-binding</keyword>
<organism evidence="14">
    <name type="scientific">Chlorobium phaeovibrioides</name>
    <dbReference type="NCBI Taxonomy" id="1094"/>
    <lineage>
        <taxon>Bacteria</taxon>
        <taxon>Pseudomonadati</taxon>
        <taxon>Chlorobiota</taxon>
        <taxon>Chlorobiia</taxon>
        <taxon>Chlorobiales</taxon>
        <taxon>Chlorobiaceae</taxon>
        <taxon>Chlorobium/Pelodictyon group</taxon>
        <taxon>Chlorobium</taxon>
    </lineage>
</organism>
<evidence type="ECO:0000256" key="7">
    <source>
        <dbReference type="ARBA" id="ARBA00034617"/>
    </source>
</evidence>
<evidence type="ECO:0000256" key="6">
    <source>
        <dbReference type="ARBA" id="ARBA00023235"/>
    </source>
</evidence>
<dbReference type="GO" id="GO:0005524">
    <property type="term" value="F:ATP binding"/>
    <property type="evidence" value="ECO:0007669"/>
    <property type="project" value="UniProtKB-UniRule"/>
</dbReference>
<comment type="catalytic activity">
    <reaction evidence="9">
        <text>ATP + H2O = ADP + phosphate + H(+)</text>
        <dbReference type="Rhea" id="RHEA:13065"/>
        <dbReference type="ChEBI" id="CHEBI:15377"/>
        <dbReference type="ChEBI" id="CHEBI:15378"/>
        <dbReference type="ChEBI" id="CHEBI:30616"/>
        <dbReference type="ChEBI" id="CHEBI:43474"/>
        <dbReference type="ChEBI" id="CHEBI:456216"/>
        <dbReference type="EC" id="5.6.2.4"/>
    </reaction>
</comment>
<evidence type="ECO:0000256" key="4">
    <source>
        <dbReference type="ARBA" id="ARBA00022806"/>
    </source>
</evidence>
<evidence type="ECO:0000256" key="2">
    <source>
        <dbReference type="ARBA" id="ARBA00022741"/>
    </source>
</evidence>
<dbReference type="GO" id="GO:0016887">
    <property type="term" value="F:ATP hydrolysis activity"/>
    <property type="evidence" value="ECO:0007669"/>
    <property type="project" value="RHEA"/>
</dbReference>
<dbReference type="PANTHER" id="PTHR11070">
    <property type="entry name" value="UVRD / RECB / PCRA DNA HELICASE FAMILY MEMBER"/>
    <property type="match status" value="1"/>
</dbReference>
<dbReference type="InterPro" id="IPR014017">
    <property type="entry name" value="DNA_helicase_UvrD-like_C"/>
</dbReference>
<evidence type="ECO:0000256" key="10">
    <source>
        <dbReference type="PROSITE-ProRule" id="PRU00560"/>
    </source>
</evidence>
<evidence type="ECO:0000256" key="1">
    <source>
        <dbReference type="ARBA" id="ARBA00009922"/>
    </source>
</evidence>
<dbReference type="GO" id="GO:0000725">
    <property type="term" value="P:recombinational repair"/>
    <property type="evidence" value="ECO:0007669"/>
    <property type="project" value="TreeGrafter"/>
</dbReference>
<keyword evidence="3 10" id="KW-0378">Hydrolase</keyword>
<dbReference type="InterPro" id="IPR000212">
    <property type="entry name" value="DNA_helicase_UvrD/REP"/>
</dbReference>
<dbReference type="Gene3D" id="1.10.10.160">
    <property type="match status" value="1"/>
</dbReference>
<evidence type="ECO:0000259" key="13">
    <source>
        <dbReference type="PROSITE" id="PS51217"/>
    </source>
</evidence>
<dbReference type="GO" id="GO:0043138">
    <property type="term" value="F:3'-5' DNA helicase activity"/>
    <property type="evidence" value="ECO:0007669"/>
    <property type="project" value="UniProtKB-EC"/>
</dbReference>
<dbReference type="Gene3D" id="3.40.50.300">
    <property type="entry name" value="P-loop containing nucleotide triphosphate hydrolases"/>
    <property type="match status" value="2"/>
</dbReference>
<dbReference type="EMBL" id="VMRG01000003">
    <property type="protein sequence ID" value="KAA6230485.1"/>
    <property type="molecule type" value="Genomic_DNA"/>
</dbReference>
<comment type="similarity">
    <text evidence="1">Belongs to the helicase family. UvrD subfamily.</text>
</comment>
<comment type="catalytic activity">
    <reaction evidence="7">
        <text>Couples ATP hydrolysis with the unwinding of duplex DNA by translocating in the 3'-5' direction.</text>
        <dbReference type="EC" id="5.6.2.4"/>
    </reaction>
</comment>
<dbReference type="GO" id="GO:0003677">
    <property type="term" value="F:DNA binding"/>
    <property type="evidence" value="ECO:0007669"/>
    <property type="project" value="InterPro"/>
</dbReference>